<organism evidence="11 12">
    <name type="scientific">Macaca mulatta</name>
    <name type="common">Rhesus macaque</name>
    <dbReference type="NCBI Taxonomy" id="9544"/>
    <lineage>
        <taxon>Eukaryota</taxon>
        <taxon>Metazoa</taxon>
        <taxon>Chordata</taxon>
        <taxon>Craniata</taxon>
        <taxon>Vertebrata</taxon>
        <taxon>Euteleostomi</taxon>
        <taxon>Mammalia</taxon>
        <taxon>Eutheria</taxon>
        <taxon>Euarchontoglires</taxon>
        <taxon>Primates</taxon>
        <taxon>Haplorrhini</taxon>
        <taxon>Catarrhini</taxon>
        <taxon>Cercopithecidae</taxon>
        <taxon>Cercopithecinae</taxon>
        <taxon>Macaca</taxon>
    </lineage>
</organism>
<keyword evidence="2" id="KW-1003">Cell membrane</keyword>
<dbReference type="PANTHER" id="PTHR23267">
    <property type="entry name" value="IMMUNOGLOBULIN LIGHT CHAIN"/>
    <property type="match status" value="1"/>
</dbReference>
<dbReference type="GeneTree" id="ENSGT00940000154293"/>
<evidence type="ECO:0000313" key="12">
    <source>
        <dbReference type="Proteomes" id="UP000006718"/>
    </source>
</evidence>
<comment type="subunit">
    <text evidence="8">Immunoglobulins are composed of two identical heavy chains and two identical light chains; disulfide-linked.</text>
</comment>
<evidence type="ECO:0000256" key="4">
    <source>
        <dbReference type="ARBA" id="ARBA00023130"/>
    </source>
</evidence>
<dbReference type="Bgee" id="ENSMMUG00000056950">
    <property type="expression patterns" value="Expressed in colon and 14 other cell types or tissues"/>
</dbReference>
<dbReference type="InterPro" id="IPR003599">
    <property type="entry name" value="Ig_sub"/>
</dbReference>
<dbReference type="ExpressionAtlas" id="A0A5F8ADD2">
    <property type="expression patterns" value="baseline"/>
</dbReference>
<evidence type="ECO:0000256" key="2">
    <source>
        <dbReference type="ARBA" id="ARBA00022475"/>
    </source>
</evidence>
<keyword evidence="12" id="KW-1185">Reference proteome</keyword>
<name>A0A5F8ADD2_MACMU</name>
<evidence type="ECO:0000256" key="3">
    <source>
        <dbReference type="ARBA" id="ARBA00022859"/>
    </source>
</evidence>
<dbReference type="SMR" id="A0A5F8ADD2"/>
<dbReference type="InterPro" id="IPR007110">
    <property type="entry name" value="Ig-like_dom"/>
</dbReference>
<dbReference type="GO" id="GO:0005576">
    <property type="term" value="C:extracellular region"/>
    <property type="evidence" value="ECO:0007669"/>
    <property type="project" value="UniProtKB-ARBA"/>
</dbReference>
<evidence type="ECO:0000256" key="7">
    <source>
        <dbReference type="ARBA" id="ARBA00023319"/>
    </source>
</evidence>
<dbReference type="GO" id="GO:0002250">
    <property type="term" value="P:adaptive immune response"/>
    <property type="evidence" value="ECO:0007669"/>
    <property type="project" value="UniProtKB-KW"/>
</dbReference>
<dbReference type="GO" id="GO:0005886">
    <property type="term" value="C:plasma membrane"/>
    <property type="evidence" value="ECO:0007669"/>
    <property type="project" value="UniProtKB-SubCell"/>
</dbReference>
<dbReference type="InterPro" id="IPR013783">
    <property type="entry name" value="Ig-like_fold"/>
</dbReference>
<feature type="domain" description="Ig-like" evidence="10">
    <location>
        <begin position="55"/>
        <end position="143"/>
    </location>
</feature>
<dbReference type="CDD" id="cd04984">
    <property type="entry name" value="IgV_L_lambda"/>
    <property type="match status" value="1"/>
</dbReference>
<dbReference type="FunFam" id="2.60.40.10:FF:000442">
    <property type="entry name" value="Immunoglobulin lambda variable 2-8"/>
    <property type="match status" value="1"/>
</dbReference>
<dbReference type="PROSITE" id="PS50835">
    <property type="entry name" value="IG_LIKE"/>
    <property type="match status" value="1"/>
</dbReference>
<evidence type="ECO:0000256" key="8">
    <source>
        <dbReference type="ARBA" id="ARBA00038737"/>
    </source>
</evidence>
<keyword evidence="9" id="KW-1280">Immunoglobulin</keyword>
<proteinExistence type="predicted"/>
<comment type="subcellular location">
    <subcellularLocation>
        <location evidence="1">Cell membrane</location>
    </subcellularLocation>
</comment>
<evidence type="ECO:0000256" key="5">
    <source>
        <dbReference type="ARBA" id="ARBA00023136"/>
    </source>
</evidence>
<keyword evidence="4" id="KW-1064">Adaptive immunity</keyword>
<keyword evidence="5" id="KW-0472">Membrane</keyword>
<dbReference type="Gene3D" id="2.60.40.10">
    <property type="entry name" value="Immunoglobulins"/>
    <property type="match status" value="1"/>
</dbReference>
<keyword evidence="7" id="KW-0393">Immunoglobulin domain</keyword>
<evidence type="ECO:0000256" key="6">
    <source>
        <dbReference type="ARBA" id="ARBA00023157"/>
    </source>
</evidence>
<dbReference type="SUPFAM" id="SSF48726">
    <property type="entry name" value="Immunoglobulin"/>
    <property type="match status" value="1"/>
</dbReference>
<dbReference type="VEuPathDB" id="HostDB:ENSMMUG00000056950"/>
<evidence type="ECO:0000256" key="1">
    <source>
        <dbReference type="ARBA" id="ARBA00004236"/>
    </source>
</evidence>
<reference evidence="11" key="2">
    <citation type="submission" date="2019-01" db="EMBL/GenBank/DDBJ databases">
        <authorList>
            <person name="Graves T."/>
            <person name="Eichler E.E."/>
            <person name="Wilson R.K."/>
        </authorList>
    </citation>
    <scope>NUCLEOTIDE SEQUENCE [LARGE SCALE GENOMIC DNA]</scope>
    <source>
        <strain evidence="11">17573</strain>
    </source>
</reference>
<dbReference type="SMART" id="SM00406">
    <property type="entry name" value="IGv"/>
    <property type="match status" value="1"/>
</dbReference>
<dbReference type="AlphaFoldDB" id="A0A5F8ADD2"/>
<evidence type="ECO:0000259" key="10">
    <source>
        <dbReference type="PROSITE" id="PS50835"/>
    </source>
</evidence>
<evidence type="ECO:0000313" key="11">
    <source>
        <dbReference type="Ensembl" id="ENSMMUP00000074971.1"/>
    </source>
</evidence>
<dbReference type="Ensembl" id="ENSMMUT00000081239.1">
    <property type="protein sequence ID" value="ENSMMUP00000074971.1"/>
    <property type="gene ID" value="ENSMMUG00000056950.1"/>
</dbReference>
<dbReference type="Proteomes" id="UP000006718">
    <property type="component" value="Chromosome 10"/>
</dbReference>
<keyword evidence="3" id="KW-0391">Immunity</keyword>
<dbReference type="GO" id="GO:0006955">
    <property type="term" value="P:immune response"/>
    <property type="evidence" value="ECO:0000318"/>
    <property type="project" value="GO_Central"/>
</dbReference>
<protein>
    <recommendedName>
        <fullName evidence="10">Ig-like domain-containing protein</fullName>
    </recommendedName>
</protein>
<dbReference type="GO" id="GO:0019814">
    <property type="term" value="C:immunoglobulin complex"/>
    <property type="evidence" value="ECO:0000318"/>
    <property type="project" value="GO_Central"/>
</dbReference>
<dbReference type="STRING" id="9544.ENSMMUP00000074971"/>
<reference evidence="12" key="1">
    <citation type="journal article" date="2007" name="Science">
        <title>Evolutionary and biomedical insights from the rhesus macaque genome.</title>
        <authorList>
            <person name="Gibbs R.A."/>
            <person name="Rogers J."/>
            <person name="Katze M.G."/>
            <person name="Bumgarner R."/>
            <person name="Weinstock G.M."/>
            <person name="Mardis E.R."/>
            <person name="Remington K.A."/>
            <person name="Strausberg R.L."/>
            <person name="Venter J.C."/>
            <person name="Wilson R.K."/>
            <person name="Batzer M.A."/>
            <person name="Bustamante C.D."/>
            <person name="Eichler E.E."/>
            <person name="Hahn M.W."/>
            <person name="Hardison R.C."/>
            <person name="Makova K.D."/>
            <person name="Miller W."/>
            <person name="Milosavljevic A."/>
            <person name="Palermo R.E."/>
            <person name="Siepel A."/>
            <person name="Sikela J.M."/>
            <person name="Attaway T."/>
            <person name="Bell S."/>
            <person name="Bernard K.E."/>
            <person name="Buhay C.J."/>
            <person name="Chandrabose M.N."/>
            <person name="Dao M."/>
            <person name="Davis C."/>
            <person name="Delehaunty K.D."/>
            <person name="Ding Y."/>
            <person name="Dinh H.H."/>
            <person name="Dugan-Rocha S."/>
            <person name="Fulton L.A."/>
            <person name="Gabisi R.A."/>
            <person name="Garner T.T."/>
            <person name="Godfrey J."/>
            <person name="Hawes A.C."/>
            <person name="Hernandez J."/>
            <person name="Hines S."/>
            <person name="Holder M."/>
            <person name="Hume J."/>
            <person name="Jhangiani S.N."/>
            <person name="Joshi V."/>
            <person name="Khan Z.M."/>
            <person name="Kirkness E.F."/>
            <person name="Cree A."/>
            <person name="Fowler R.G."/>
            <person name="Lee S."/>
            <person name="Lewis L.R."/>
            <person name="Li Z."/>
            <person name="Liu Y.-S."/>
            <person name="Moore S.M."/>
            <person name="Muzny D."/>
            <person name="Nazareth L.V."/>
            <person name="Ngo D.N."/>
            <person name="Okwuonu G.O."/>
            <person name="Pai G."/>
            <person name="Parker D."/>
            <person name="Paul H.A."/>
            <person name="Pfannkoch C."/>
            <person name="Pohl C.S."/>
            <person name="Rogers Y.-H.C."/>
            <person name="Ruiz S.J."/>
            <person name="Sabo A."/>
            <person name="Santibanez J."/>
            <person name="Schneider B.W."/>
            <person name="Smith S.M."/>
            <person name="Sodergren E."/>
            <person name="Svatek A.F."/>
            <person name="Utterback T.R."/>
            <person name="Vattathil S."/>
            <person name="Warren W."/>
            <person name="White C.S."/>
            <person name="Chinwalla A.T."/>
            <person name="Feng Y."/>
            <person name="Halpern A.L."/>
            <person name="Hillier L.W."/>
            <person name="Huang X."/>
            <person name="Minx P."/>
            <person name="Nelson J.O."/>
            <person name="Pepin K.H."/>
            <person name="Qin X."/>
            <person name="Sutton G.G."/>
            <person name="Venter E."/>
            <person name="Walenz B.P."/>
            <person name="Wallis J.W."/>
            <person name="Worley K.C."/>
            <person name="Yang S.-P."/>
            <person name="Jones S.M."/>
            <person name="Marra M.A."/>
            <person name="Rocchi M."/>
            <person name="Schein J.E."/>
            <person name="Baertsch R."/>
            <person name="Clarke L."/>
            <person name="Csuros M."/>
            <person name="Glasscock J."/>
            <person name="Harris R.A."/>
            <person name="Havlak P."/>
            <person name="Jackson A.R."/>
            <person name="Jiang H."/>
            <person name="Liu Y."/>
            <person name="Messina D.N."/>
            <person name="Shen Y."/>
            <person name="Song H.X.-Z."/>
            <person name="Wylie T."/>
            <person name="Zhang L."/>
            <person name="Birney E."/>
            <person name="Han K."/>
            <person name="Konkel M.K."/>
            <person name="Lee J."/>
            <person name="Smit A.F.A."/>
            <person name="Ullmer B."/>
            <person name="Wang H."/>
            <person name="Xing J."/>
            <person name="Burhans R."/>
            <person name="Cheng Z."/>
            <person name="Karro J.E."/>
            <person name="Ma J."/>
            <person name="Raney B."/>
            <person name="She X."/>
            <person name="Cox M.J."/>
            <person name="Demuth J.P."/>
            <person name="Dumas L.J."/>
            <person name="Han S.-G."/>
            <person name="Hopkins J."/>
            <person name="Karimpour-Fard A."/>
            <person name="Kim Y.H."/>
            <person name="Pollack J.R."/>
            <person name="Vinar T."/>
            <person name="Addo-Quaye C."/>
            <person name="Degenhardt J."/>
            <person name="Denby A."/>
            <person name="Hubisz M.J."/>
            <person name="Indap A."/>
            <person name="Kosiol C."/>
            <person name="Lahn B.T."/>
            <person name="Lawson H.A."/>
            <person name="Marklein A."/>
            <person name="Nielsen R."/>
            <person name="Vallender E.J."/>
            <person name="Clark A.G."/>
            <person name="Ferguson B."/>
            <person name="Hernandez R.D."/>
            <person name="Hirani K."/>
            <person name="Kehrer-Sawatzki H."/>
            <person name="Kolb J."/>
            <person name="Patil S."/>
            <person name="Pu L.-L."/>
            <person name="Ren Y."/>
            <person name="Smith D.G."/>
            <person name="Wheeler D.A."/>
            <person name="Schenck I."/>
            <person name="Ball E.V."/>
            <person name="Chen R."/>
            <person name="Cooper D.N."/>
            <person name="Giardine B."/>
            <person name="Hsu F."/>
            <person name="Kent W.J."/>
            <person name="Lesk A."/>
            <person name="Nelson D.L."/>
            <person name="O'brien W.E."/>
            <person name="Pruefer K."/>
            <person name="Stenson P.D."/>
            <person name="Wallace J.C."/>
            <person name="Ke H."/>
            <person name="Liu X.-M."/>
            <person name="Wang P."/>
            <person name="Xiang A.P."/>
            <person name="Yang F."/>
            <person name="Barber G.P."/>
            <person name="Haussler D."/>
            <person name="Karolchik D."/>
            <person name="Kern A.D."/>
            <person name="Kuhn R.M."/>
            <person name="Smith K.E."/>
            <person name="Zwieg A.S."/>
        </authorList>
    </citation>
    <scope>NUCLEOTIDE SEQUENCE [LARGE SCALE GENOMIC DNA]</scope>
    <source>
        <strain evidence="12">17573</strain>
    </source>
</reference>
<sequence length="241" mass="26094">MDGPSHSQSMKRGRERFGEALLQLWAQEAALRTVSSMAWSLLLTLLVHCTGSWAQSVLTQPPSVSGDPGQRVTISCTGSSSNIGGYDVYWYQQLPGTAPKLLIYENNKRPSGVSDRFSGSKSGTSASLTITGLQSEDEAEYYCETWDNSLNGPTVLQANGELRQEPPSSSARRVRACSCCSCLTCSFCCCSSPMGLGAARALPRSGGSHTFVLRVRNRDSRKQNIRLLQLEAQGLCTEILS</sequence>
<dbReference type="Pfam" id="PF07686">
    <property type="entry name" value="V-set"/>
    <property type="match status" value="1"/>
</dbReference>
<dbReference type="InterPro" id="IPR036179">
    <property type="entry name" value="Ig-like_dom_sf"/>
</dbReference>
<dbReference type="FunCoup" id="A0A5F8ADD2">
    <property type="interactions" value="238"/>
</dbReference>
<evidence type="ECO:0000256" key="9">
    <source>
        <dbReference type="ARBA" id="ARBA00043265"/>
    </source>
</evidence>
<reference evidence="11" key="4">
    <citation type="submission" date="2025-09" db="UniProtKB">
        <authorList>
            <consortium name="Ensembl"/>
        </authorList>
    </citation>
    <scope>IDENTIFICATION</scope>
    <source>
        <strain evidence="11">17573</strain>
    </source>
</reference>
<reference evidence="11" key="3">
    <citation type="submission" date="2025-08" db="UniProtKB">
        <authorList>
            <consortium name="Ensembl"/>
        </authorList>
    </citation>
    <scope>IDENTIFICATION</scope>
    <source>
        <strain evidence="11">17573</strain>
    </source>
</reference>
<accession>A0A5F8ADD2</accession>
<keyword evidence="6" id="KW-1015">Disulfide bond</keyword>
<dbReference type="InterPro" id="IPR013106">
    <property type="entry name" value="Ig_V-set"/>
</dbReference>
<dbReference type="InterPro" id="IPR050150">
    <property type="entry name" value="IgV_Light_Chain"/>
</dbReference>
<dbReference type="InParanoid" id="A0A5F8ADD2"/>
<dbReference type="SMART" id="SM00409">
    <property type="entry name" value="IG"/>
    <property type="match status" value="1"/>
</dbReference>